<dbReference type="AlphaFoldDB" id="A0AAD9HJ29"/>
<proteinExistence type="predicted"/>
<protein>
    <submittedName>
        <fullName evidence="2">Uncharacterized protein</fullName>
    </submittedName>
</protein>
<dbReference type="EMBL" id="MU842858">
    <property type="protein sequence ID" value="KAK2029860.1"/>
    <property type="molecule type" value="Genomic_DNA"/>
</dbReference>
<comment type="caution">
    <text evidence="2">The sequence shown here is derived from an EMBL/GenBank/DDBJ whole genome shotgun (WGS) entry which is preliminary data.</text>
</comment>
<feature type="region of interest" description="Disordered" evidence="1">
    <location>
        <begin position="96"/>
        <end position="132"/>
    </location>
</feature>
<sequence>MEPVLDINCSCGANVTVSQDVTCAKKQSAKSACFPVRSSPFTRTYNLVQGSLGPTSQNPFFSFQYHTRGGPGVVIHRPRRDKMTTATPVLYYDPSQTRQCGREDVSPFHRSPRSAVLGLGPPHHEEEKDILG</sequence>
<evidence type="ECO:0000256" key="1">
    <source>
        <dbReference type="SAM" id="MobiDB-lite"/>
    </source>
</evidence>
<reference evidence="2" key="1">
    <citation type="submission" date="2021-06" db="EMBL/GenBank/DDBJ databases">
        <title>Comparative genomics, transcriptomics and evolutionary studies reveal genomic signatures of adaptation to plant cell wall in hemibiotrophic fungi.</title>
        <authorList>
            <consortium name="DOE Joint Genome Institute"/>
            <person name="Baroncelli R."/>
            <person name="Diaz J.F."/>
            <person name="Benocci T."/>
            <person name="Peng M."/>
            <person name="Battaglia E."/>
            <person name="Haridas S."/>
            <person name="Andreopoulos W."/>
            <person name="Labutti K."/>
            <person name="Pangilinan J."/>
            <person name="Floch G.L."/>
            <person name="Makela M.R."/>
            <person name="Henrissat B."/>
            <person name="Grigoriev I.V."/>
            <person name="Crouch J.A."/>
            <person name="De Vries R.P."/>
            <person name="Sukno S.A."/>
            <person name="Thon M.R."/>
        </authorList>
    </citation>
    <scope>NUCLEOTIDE SEQUENCE</scope>
    <source>
        <strain evidence="2">MAFF235873</strain>
    </source>
</reference>
<gene>
    <name evidence="2" type="ORF">LX32DRAFT_344845</name>
</gene>
<name>A0AAD9HJ29_9PEZI</name>
<feature type="compositionally biased region" description="Basic and acidic residues" evidence="1">
    <location>
        <begin position="122"/>
        <end position="132"/>
    </location>
</feature>
<evidence type="ECO:0000313" key="3">
    <source>
        <dbReference type="Proteomes" id="UP001232148"/>
    </source>
</evidence>
<organism evidence="2 3">
    <name type="scientific">Colletotrichum zoysiae</name>
    <dbReference type="NCBI Taxonomy" id="1216348"/>
    <lineage>
        <taxon>Eukaryota</taxon>
        <taxon>Fungi</taxon>
        <taxon>Dikarya</taxon>
        <taxon>Ascomycota</taxon>
        <taxon>Pezizomycotina</taxon>
        <taxon>Sordariomycetes</taxon>
        <taxon>Hypocreomycetidae</taxon>
        <taxon>Glomerellales</taxon>
        <taxon>Glomerellaceae</taxon>
        <taxon>Colletotrichum</taxon>
        <taxon>Colletotrichum graminicola species complex</taxon>
    </lineage>
</organism>
<dbReference type="Proteomes" id="UP001232148">
    <property type="component" value="Unassembled WGS sequence"/>
</dbReference>
<keyword evidence="3" id="KW-1185">Reference proteome</keyword>
<accession>A0AAD9HJ29</accession>
<evidence type="ECO:0000313" key="2">
    <source>
        <dbReference type="EMBL" id="KAK2029860.1"/>
    </source>
</evidence>